<accession>A0A8X7C2L6</accession>
<organism evidence="2 3">
    <name type="scientific">Trichonephila inaurata madagascariensis</name>
    <dbReference type="NCBI Taxonomy" id="2747483"/>
    <lineage>
        <taxon>Eukaryota</taxon>
        <taxon>Metazoa</taxon>
        <taxon>Ecdysozoa</taxon>
        <taxon>Arthropoda</taxon>
        <taxon>Chelicerata</taxon>
        <taxon>Arachnida</taxon>
        <taxon>Araneae</taxon>
        <taxon>Araneomorphae</taxon>
        <taxon>Entelegynae</taxon>
        <taxon>Araneoidea</taxon>
        <taxon>Nephilidae</taxon>
        <taxon>Trichonephila</taxon>
        <taxon>Trichonephila inaurata</taxon>
    </lineage>
</organism>
<sequence length="153" mass="18482">MFENATKEDLVKVLCEMGETVGSDLQILELKQKLLSCNAYLEDEEFVCDFLDTTIEDRMKEEQGKKIKEYRKKEEYRKEIEEHRLEREHELKLARKEAEERRLERKQELEFARIEARRKTENATRIREAGHKEEKEARLMAEEETRLMAEEET</sequence>
<name>A0A8X7C2L6_9ARAC</name>
<feature type="non-terminal residue" evidence="2">
    <location>
        <position position="153"/>
    </location>
</feature>
<evidence type="ECO:0000256" key="1">
    <source>
        <dbReference type="SAM" id="MobiDB-lite"/>
    </source>
</evidence>
<evidence type="ECO:0000313" key="3">
    <source>
        <dbReference type="Proteomes" id="UP000886998"/>
    </source>
</evidence>
<keyword evidence="3" id="KW-1185">Reference proteome</keyword>
<dbReference type="OrthoDB" id="6434781at2759"/>
<dbReference type="AlphaFoldDB" id="A0A8X7C2L6"/>
<feature type="region of interest" description="Disordered" evidence="1">
    <location>
        <begin position="120"/>
        <end position="153"/>
    </location>
</feature>
<comment type="caution">
    <text evidence="2">The sequence shown here is derived from an EMBL/GenBank/DDBJ whole genome shotgun (WGS) entry which is preliminary data.</text>
</comment>
<evidence type="ECO:0000313" key="2">
    <source>
        <dbReference type="EMBL" id="GFY53130.1"/>
    </source>
</evidence>
<dbReference type="EMBL" id="BMAV01009115">
    <property type="protein sequence ID" value="GFY53130.1"/>
    <property type="molecule type" value="Genomic_DNA"/>
</dbReference>
<protein>
    <submittedName>
        <fullName evidence="2">Uncharacterized protein</fullName>
    </submittedName>
</protein>
<dbReference type="Proteomes" id="UP000886998">
    <property type="component" value="Unassembled WGS sequence"/>
</dbReference>
<gene>
    <name evidence="2" type="ORF">TNIN_187271</name>
</gene>
<proteinExistence type="predicted"/>
<reference evidence="2" key="1">
    <citation type="submission" date="2020-08" db="EMBL/GenBank/DDBJ databases">
        <title>Multicomponent nature underlies the extraordinary mechanical properties of spider dragline silk.</title>
        <authorList>
            <person name="Kono N."/>
            <person name="Nakamura H."/>
            <person name="Mori M."/>
            <person name="Yoshida Y."/>
            <person name="Ohtoshi R."/>
            <person name="Malay A.D."/>
            <person name="Moran D.A.P."/>
            <person name="Tomita M."/>
            <person name="Numata K."/>
            <person name="Arakawa K."/>
        </authorList>
    </citation>
    <scope>NUCLEOTIDE SEQUENCE</scope>
</reference>